<dbReference type="Pfam" id="PF05142">
    <property type="entry name" value="DUF702"/>
    <property type="match status" value="1"/>
</dbReference>
<feature type="compositionally biased region" description="Polar residues" evidence="1">
    <location>
        <begin position="92"/>
        <end position="114"/>
    </location>
</feature>
<reference evidence="2 3" key="1">
    <citation type="submission" date="2020-08" db="EMBL/GenBank/DDBJ databases">
        <title>Plant Genome Project.</title>
        <authorList>
            <person name="Zhang R.-G."/>
        </authorList>
    </citation>
    <scope>NUCLEOTIDE SEQUENCE [LARGE SCALE GENOMIC DNA]</scope>
    <source>
        <tissue evidence="2">Rhizome</tissue>
    </source>
</reference>
<organism evidence="2 3">
    <name type="scientific">Zingiber officinale</name>
    <name type="common">Ginger</name>
    <name type="synonym">Amomum zingiber</name>
    <dbReference type="NCBI Taxonomy" id="94328"/>
    <lineage>
        <taxon>Eukaryota</taxon>
        <taxon>Viridiplantae</taxon>
        <taxon>Streptophyta</taxon>
        <taxon>Embryophyta</taxon>
        <taxon>Tracheophyta</taxon>
        <taxon>Spermatophyta</taxon>
        <taxon>Magnoliopsida</taxon>
        <taxon>Liliopsida</taxon>
        <taxon>Zingiberales</taxon>
        <taxon>Zingiberaceae</taxon>
        <taxon>Zingiber</taxon>
    </lineage>
</organism>
<gene>
    <name evidence="2" type="ORF">ZIOFF_058259</name>
</gene>
<accession>A0A8J5FAX6</accession>
<keyword evidence="3" id="KW-1185">Reference proteome</keyword>
<sequence>MASSPPVSSSKIGDSITAIGAINGNAASQRPSAYGMPKPSLRGQNKPKCIKCGNVARSRCPFQSCKSCCAKAENPCHIHVLKQNGTLPDKPPTSSSTSVEQPPNDVSSPSGSSWRLNSLRHASTNFVNILRAKKPLTKKDAINLNKWKFMKLREHLEGNVEAENEAFDRYVQNVSLLEETFSLPIMEEAETQSQVSSGSIPSEKLISDIKTKLESDSQRTDTLRERIKSLIDQKLLELLNGELGFDDYETYDDDPDDVKEFKRSKMIMQSRYDKNASMADLISKLNRAASKEDLTACSDLMLQHRSNNLSGYQFTESKAALYFRSLPKMCSTVHVDQDALENINSELSSLDHIFQL</sequence>
<dbReference type="AlphaFoldDB" id="A0A8J5FAX6"/>
<dbReference type="PANTHER" id="PTHR35696">
    <property type="entry name" value="ELECTRON CARRIER/IRON ION-BINDING PROTEIN"/>
    <property type="match status" value="1"/>
</dbReference>
<dbReference type="PANTHER" id="PTHR35696:SF1">
    <property type="entry name" value="ELECTRON CARRIER_IRON ION-BINDING PROTEIN"/>
    <property type="match status" value="1"/>
</dbReference>
<dbReference type="Proteomes" id="UP000734854">
    <property type="component" value="Unassembled WGS sequence"/>
</dbReference>
<evidence type="ECO:0000313" key="3">
    <source>
        <dbReference type="Proteomes" id="UP000734854"/>
    </source>
</evidence>
<protein>
    <submittedName>
        <fullName evidence="2">Uncharacterized protein</fullName>
    </submittedName>
</protein>
<proteinExistence type="predicted"/>
<feature type="region of interest" description="Disordered" evidence="1">
    <location>
        <begin position="83"/>
        <end position="114"/>
    </location>
</feature>
<evidence type="ECO:0000313" key="2">
    <source>
        <dbReference type="EMBL" id="KAG6481655.1"/>
    </source>
</evidence>
<name>A0A8J5FAX6_ZINOF</name>
<dbReference type="EMBL" id="JACMSC010000016">
    <property type="protein sequence ID" value="KAG6481655.1"/>
    <property type="molecule type" value="Genomic_DNA"/>
</dbReference>
<evidence type="ECO:0000256" key="1">
    <source>
        <dbReference type="SAM" id="MobiDB-lite"/>
    </source>
</evidence>
<feature type="region of interest" description="Disordered" evidence="1">
    <location>
        <begin position="23"/>
        <end position="44"/>
    </location>
</feature>
<comment type="caution">
    <text evidence="2">The sequence shown here is derived from an EMBL/GenBank/DDBJ whole genome shotgun (WGS) entry which is preliminary data.</text>
</comment>